<reference evidence="15 16" key="1">
    <citation type="submission" date="2020-04" db="EMBL/GenBank/DDBJ databases">
        <title>Ferrimonas sp. S7 isolated from sea water.</title>
        <authorList>
            <person name="Bae S.S."/>
            <person name="Baek K."/>
        </authorList>
    </citation>
    <scope>NUCLEOTIDE SEQUENCE [LARGE SCALE GENOMIC DNA]</scope>
    <source>
        <strain evidence="15 16">S7</strain>
    </source>
</reference>
<evidence type="ECO:0000256" key="3">
    <source>
        <dbReference type="ARBA" id="ARBA00022630"/>
    </source>
</evidence>
<feature type="binding site" evidence="12">
    <location>
        <begin position="518"/>
        <end position="522"/>
    </location>
    <ligand>
        <name>NADP(+)</name>
        <dbReference type="ChEBI" id="CHEBI:58349"/>
    </ligand>
</feature>
<dbReference type="InterPro" id="IPR001433">
    <property type="entry name" value="OxRdtase_FAD/NAD-bd"/>
</dbReference>
<dbReference type="EC" id="1.8.1.2" evidence="11"/>
<dbReference type="GO" id="GO:0019344">
    <property type="term" value="P:cysteine biosynthetic process"/>
    <property type="evidence" value="ECO:0007669"/>
    <property type="project" value="UniProtKB-KW"/>
</dbReference>
<dbReference type="UniPathway" id="UPA00140">
    <property type="reaction ID" value="UER00207"/>
</dbReference>
<evidence type="ECO:0000256" key="1">
    <source>
        <dbReference type="ARBA" id="ARBA00022448"/>
    </source>
</evidence>
<comment type="subunit">
    <text evidence="11">Alpha(8)-beta(8). The alpha component is a flavoprotein, the beta component is a hemoprotein.</text>
</comment>
<dbReference type="GO" id="GO:0010181">
    <property type="term" value="F:FMN binding"/>
    <property type="evidence" value="ECO:0007669"/>
    <property type="project" value="InterPro"/>
</dbReference>
<evidence type="ECO:0000256" key="8">
    <source>
        <dbReference type="ARBA" id="ARBA00023002"/>
    </source>
</evidence>
<comment type="function">
    <text evidence="11">Component of the sulfite reductase complex that catalyzes the 6-electron reduction of sulfite to sulfide. This is one of several activities required for the biosynthesis of L-cysteine from sulfate. The flavoprotein component catalyzes the electron flow from NADPH -&gt; FAD -&gt; FMN to the hemoprotein component.</text>
</comment>
<dbReference type="EMBL" id="CP051180">
    <property type="protein sequence ID" value="QIZ78737.1"/>
    <property type="molecule type" value="Genomic_DNA"/>
</dbReference>
<proteinExistence type="predicted"/>
<evidence type="ECO:0000256" key="11">
    <source>
        <dbReference type="PIRNR" id="PIRNR000207"/>
    </source>
</evidence>
<dbReference type="CDD" id="cd06199">
    <property type="entry name" value="SiR"/>
    <property type="match status" value="1"/>
</dbReference>
<keyword evidence="7 11" id="KW-0249">Electron transport</keyword>
<dbReference type="InterPro" id="IPR029039">
    <property type="entry name" value="Flavoprotein-like_sf"/>
</dbReference>
<protein>
    <recommendedName>
        <fullName evidence="11">Sulfite reductase [NADPH] flavoprotein alpha-component</fullName>
        <shortName evidence="11">SiR-FP</shortName>
        <ecNumber evidence="11">1.8.1.2</ecNumber>
    </recommendedName>
</protein>
<dbReference type="PRINTS" id="PR00369">
    <property type="entry name" value="FLAVODOXIN"/>
</dbReference>
<dbReference type="PANTHER" id="PTHR19384:SF128">
    <property type="entry name" value="NADPH OXIDOREDUCTASE A"/>
    <property type="match status" value="1"/>
</dbReference>
<dbReference type="InterPro" id="IPR003097">
    <property type="entry name" value="CysJ-like_FAD-binding"/>
</dbReference>
<keyword evidence="3 11" id="KW-0285">Flavoprotein</keyword>
<organism evidence="15 16">
    <name type="scientific">Ferrimonas lipolytica</name>
    <dbReference type="NCBI Taxonomy" id="2724191"/>
    <lineage>
        <taxon>Bacteria</taxon>
        <taxon>Pseudomonadati</taxon>
        <taxon>Pseudomonadota</taxon>
        <taxon>Gammaproteobacteria</taxon>
        <taxon>Alteromonadales</taxon>
        <taxon>Ferrimonadaceae</taxon>
        <taxon>Ferrimonas</taxon>
    </lineage>
</organism>
<dbReference type="Pfam" id="PF00667">
    <property type="entry name" value="FAD_binding_1"/>
    <property type="match status" value="2"/>
</dbReference>
<dbReference type="InterPro" id="IPR017927">
    <property type="entry name" value="FAD-bd_FR_type"/>
</dbReference>
<dbReference type="Gene3D" id="1.20.990.10">
    <property type="entry name" value="NADPH-cytochrome p450 Reductase, Chain A, domain 3"/>
    <property type="match status" value="1"/>
</dbReference>
<dbReference type="Pfam" id="PF00175">
    <property type="entry name" value="NAD_binding_1"/>
    <property type="match status" value="1"/>
</dbReference>
<dbReference type="InterPro" id="IPR010199">
    <property type="entry name" value="CysJ"/>
</dbReference>
<dbReference type="PROSITE" id="PS51384">
    <property type="entry name" value="FAD_FR"/>
    <property type="match status" value="1"/>
</dbReference>
<gene>
    <name evidence="15" type="ORF">HER31_18620</name>
</gene>
<dbReference type="SUPFAM" id="SSF52343">
    <property type="entry name" value="Ferredoxin reductase-like, C-terminal NADP-linked domain"/>
    <property type="match status" value="1"/>
</dbReference>
<comment type="cofactor">
    <cofactor evidence="11 12">
        <name>FMN</name>
        <dbReference type="ChEBI" id="CHEBI:58210"/>
    </cofactor>
    <text evidence="11 12">Binds 1 FMN per subunit.</text>
</comment>
<feature type="binding site" evidence="12">
    <location>
        <begin position="72"/>
        <end position="77"/>
    </location>
    <ligand>
        <name>FMN</name>
        <dbReference type="ChEBI" id="CHEBI:58210"/>
    </ligand>
</feature>
<evidence type="ECO:0000256" key="6">
    <source>
        <dbReference type="ARBA" id="ARBA00022857"/>
    </source>
</evidence>
<feature type="binding site" evidence="12">
    <location>
        <begin position="512"/>
        <end position="513"/>
    </location>
    <ligand>
        <name>NADP(+)</name>
        <dbReference type="ChEBI" id="CHEBI:58349"/>
    </ligand>
</feature>
<keyword evidence="8 11" id="KW-0560">Oxidoreductase</keyword>
<evidence type="ECO:0000313" key="16">
    <source>
        <dbReference type="Proteomes" id="UP000501602"/>
    </source>
</evidence>
<dbReference type="GO" id="GO:0005829">
    <property type="term" value="C:cytosol"/>
    <property type="evidence" value="ECO:0007669"/>
    <property type="project" value="TreeGrafter"/>
</dbReference>
<evidence type="ECO:0000256" key="9">
    <source>
        <dbReference type="ARBA" id="ARBA00023192"/>
    </source>
</evidence>
<dbReference type="RefSeq" id="WP_168662987.1">
    <property type="nucleotide sequence ID" value="NZ_CP051180.1"/>
</dbReference>
<dbReference type="SUPFAM" id="SSF52218">
    <property type="entry name" value="Flavoproteins"/>
    <property type="match status" value="1"/>
</dbReference>
<dbReference type="InterPro" id="IPR001709">
    <property type="entry name" value="Flavoprot_Pyr_Nucl_cyt_Rdtase"/>
</dbReference>
<dbReference type="GO" id="GO:0050660">
    <property type="term" value="F:flavin adenine dinucleotide binding"/>
    <property type="evidence" value="ECO:0007669"/>
    <property type="project" value="InterPro"/>
</dbReference>
<feature type="domain" description="Flavodoxin-like" evidence="13">
    <location>
        <begin position="66"/>
        <end position="204"/>
    </location>
</feature>
<feature type="binding site" evidence="12">
    <location>
        <begin position="397"/>
        <end position="399"/>
    </location>
    <ligand>
        <name>FAD</name>
        <dbReference type="ChEBI" id="CHEBI:57692"/>
    </ligand>
</feature>
<dbReference type="Proteomes" id="UP000501602">
    <property type="component" value="Chromosome"/>
</dbReference>
<accession>A0A6H1UI06</accession>
<evidence type="ECO:0000256" key="7">
    <source>
        <dbReference type="ARBA" id="ARBA00022982"/>
    </source>
</evidence>
<dbReference type="NCBIfam" id="TIGR01931">
    <property type="entry name" value="cysJ"/>
    <property type="match status" value="1"/>
</dbReference>
<dbReference type="InterPro" id="IPR023173">
    <property type="entry name" value="NADPH_Cyt_P450_Rdtase_alpha"/>
</dbReference>
<dbReference type="InterPro" id="IPR008254">
    <property type="entry name" value="Flavodoxin/NO_synth"/>
</dbReference>
<keyword evidence="2 11" id="KW-0028">Amino-acid biosynthesis</keyword>
<keyword evidence="16" id="KW-1185">Reference proteome</keyword>
<keyword evidence="1 11" id="KW-0813">Transport</keyword>
<dbReference type="Pfam" id="PF00258">
    <property type="entry name" value="Flavodoxin_1"/>
    <property type="match status" value="1"/>
</dbReference>
<keyword evidence="5 11" id="KW-0274">FAD</keyword>
<comment type="pathway">
    <text evidence="11">Sulfur metabolism; hydrogen sulfide biosynthesis; hydrogen sulfide from sulfite (NADPH route): step 1/1.</text>
</comment>
<dbReference type="Gene3D" id="3.40.50.80">
    <property type="entry name" value="Nucleotide-binding domain of ferredoxin-NADP reductase (FNR) module"/>
    <property type="match status" value="1"/>
</dbReference>
<feature type="binding site" evidence="12">
    <location>
        <position position="592"/>
    </location>
    <ligand>
        <name>FAD</name>
        <dbReference type="ChEBI" id="CHEBI:57692"/>
    </ligand>
</feature>
<dbReference type="GO" id="GO:0004783">
    <property type="term" value="F:sulfite reductase (NADPH) activity"/>
    <property type="evidence" value="ECO:0007669"/>
    <property type="project" value="UniProtKB-EC"/>
</dbReference>
<evidence type="ECO:0000256" key="2">
    <source>
        <dbReference type="ARBA" id="ARBA00022605"/>
    </source>
</evidence>
<dbReference type="PANTHER" id="PTHR19384">
    <property type="entry name" value="NITRIC OXIDE SYNTHASE-RELATED"/>
    <property type="match status" value="1"/>
</dbReference>
<evidence type="ECO:0000259" key="14">
    <source>
        <dbReference type="PROSITE" id="PS51384"/>
    </source>
</evidence>
<feature type="binding site" evidence="12">
    <location>
        <position position="315"/>
    </location>
    <ligand>
        <name>FAD</name>
        <dbReference type="ChEBI" id="CHEBI:57692"/>
    </ligand>
</feature>
<keyword evidence="4 11" id="KW-0288">FMN</keyword>
<name>A0A6H1UI06_9GAMM</name>
<feature type="binding site" evidence="12">
    <location>
        <begin position="119"/>
        <end position="122"/>
    </location>
    <ligand>
        <name>FMN</name>
        <dbReference type="ChEBI" id="CHEBI:58210"/>
    </ligand>
</feature>
<dbReference type="InterPro" id="IPR039261">
    <property type="entry name" value="FNR_nucleotide-bd"/>
</dbReference>
<comment type="cofactor">
    <cofactor evidence="11 12">
        <name>FAD</name>
        <dbReference type="ChEBI" id="CHEBI:57692"/>
    </cofactor>
    <text evidence="11 12">Binds 1 FAD per subunit.</text>
</comment>
<dbReference type="AlphaFoldDB" id="A0A6H1UI06"/>
<comment type="catalytic activity">
    <reaction evidence="10 11">
        <text>hydrogen sulfide + 3 NADP(+) + 3 H2O = sulfite + 3 NADPH + 4 H(+)</text>
        <dbReference type="Rhea" id="RHEA:13801"/>
        <dbReference type="ChEBI" id="CHEBI:15377"/>
        <dbReference type="ChEBI" id="CHEBI:15378"/>
        <dbReference type="ChEBI" id="CHEBI:17359"/>
        <dbReference type="ChEBI" id="CHEBI:29919"/>
        <dbReference type="ChEBI" id="CHEBI:57783"/>
        <dbReference type="ChEBI" id="CHEBI:58349"/>
        <dbReference type="EC" id="1.8.1.2"/>
    </reaction>
</comment>
<evidence type="ECO:0000313" key="15">
    <source>
        <dbReference type="EMBL" id="QIZ78737.1"/>
    </source>
</evidence>
<dbReference type="KEGG" id="fes:HER31_18620"/>
<dbReference type="PROSITE" id="PS50902">
    <property type="entry name" value="FLAVODOXIN_LIKE"/>
    <property type="match status" value="1"/>
</dbReference>
<evidence type="ECO:0000256" key="5">
    <source>
        <dbReference type="ARBA" id="ARBA00022827"/>
    </source>
</evidence>
<sequence>MLLKELEAGAGMLAPEQIQTLRALTAELSPIQAAWLSGYLAAVANQGQDSTAAPALATASATQTTLTILYGSQTGNGRKVAEQLAELGRAEGRVINLQSMNDYKPKQLAKEQQLLLVVSTHGEGDPPDDAIGFHKFLLGKRAPKLDGVNYSVLALGDSSYEQFCQTGRELDERLTELGATRVAERVDCDVDFQDAASLWQQAVLAALPQPSSNDGVAATAEIVPIGANNVATFNRDNPYAAELIVSQKITGRQSSKDIRHVEIDLADSDISYHPGDALGIWLDNDPQLVEQILEQLQLTADDSLRQQLLTEFELTLLHPGLVKGWAELSVCDELTALIADSKALRQFVTNNQLIDVVTRFPAQVTAAQLTKLLRKLTPRLYSIASAQSEVENEVHLTVAEVAAEHDGQTRLGAISGALARRLESGDELRVYIEPNNHFRLPENDATPVIMIGPGTGIAPFRSFMQERDSRNASGDNWLFFGNPTFTDDFLYQVEWQNYVKSGLLTRIDLAFSRDQAHKIYVQDRLREQAKELYVWLERGAHLYVCGDATRMAKDVETALLAIIEEQGQLDSEQASDYLEQLRQSKRYQKDVY</sequence>
<evidence type="ECO:0000259" key="13">
    <source>
        <dbReference type="PROSITE" id="PS50902"/>
    </source>
</evidence>
<keyword evidence="9 11" id="KW-0198">Cysteine biosynthesis</keyword>
<dbReference type="PRINTS" id="PR00371">
    <property type="entry name" value="FPNCR"/>
</dbReference>
<dbReference type="InterPro" id="IPR001094">
    <property type="entry name" value="Flavdoxin-like"/>
</dbReference>
<dbReference type="Gene3D" id="2.40.30.10">
    <property type="entry name" value="Translation factors"/>
    <property type="match status" value="1"/>
</dbReference>
<dbReference type="Gene3D" id="3.40.50.360">
    <property type="match status" value="1"/>
</dbReference>
<feature type="binding site" evidence="12">
    <location>
        <begin position="412"/>
        <end position="415"/>
    </location>
    <ligand>
        <name>FAD</name>
        <dbReference type="ChEBI" id="CHEBI:57692"/>
    </ligand>
</feature>
<feature type="binding site" evidence="12">
    <location>
        <position position="554"/>
    </location>
    <ligand>
        <name>NADP(+)</name>
        <dbReference type="ChEBI" id="CHEBI:58349"/>
    </ligand>
</feature>
<dbReference type="FunFam" id="3.40.50.80:FF:000001">
    <property type="entry name" value="NADPH--cytochrome P450 reductase 1"/>
    <property type="match status" value="1"/>
</dbReference>
<keyword evidence="6 11" id="KW-0521">NADP</keyword>
<evidence type="ECO:0000256" key="4">
    <source>
        <dbReference type="ARBA" id="ARBA00022643"/>
    </source>
</evidence>
<dbReference type="InterPro" id="IPR017938">
    <property type="entry name" value="Riboflavin_synthase-like_b-brl"/>
</dbReference>
<dbReference type="PIRSF" id="PIRSF000207">
    <property type="entry name" value="SiR-FP_CysJ"/>
    <property type="match status" value="1"/>
</dbReference>
<feature type="binding site" evidence="12">
    <location>
        <begin position="155"/>
        <end position="164"/>
    </location>
    <ligand>
        <name>FMN</name>
        <dbReference type="ChEBI" id="CHEBI:58210"/>
    </ligand>
</feature>
<dbReference type="GO" id="GO:0070814">
    <property type="term" value="P:hydrogen sulfide biosynthetic process"/>
    <property type="evidence" value="ECO:0007669"/>
    <property type="project" value="UniProtKB-UniPathway"/>
</dbReference>
<feature type="domain" description="FAD-binding FR-type" evidence="14">
    <location>
        <begin position="236"/>
        <end position="441"/>
    </location>
</feature>
<evidence type="ECO:0000256" key="10">
    <source>
        <dbReference type="ARBA" id="ARBA00052219"/>
    </source>
</evidence>
<evidence type="ECO:0000256" key="12">
    <source>
        <dbReference type="PIRSR" id="PIRSR000207-1"/>
    </source>
</evidence>
<dbReference type="SUPFAM" id="SSF63380">
    <property type="entry name" value="Riboflavin synthase domain-like"/>
    <property type="match status" value="1"/>
</dbReference>
<feature type="binding site" evidence="12">
    <location>
        <begin position="379"/>
        <end position="382"/>
    </location>
    <ligand>
        <name>FAD</name>
        <dbReference type="ChEBI" id="CHEBI:57692"/>
    </ligand>
</feature>